<protein>
    <submittedName>
        <fullName evidence="2">Uncharacterized protein</fullName>
    </submittedName>
</protein>
<comment type="caution">
    <text evidence="2">The sequence shown here is derived from an EMBL/GenBank/DDBJ whole genome shotgun (WGS) entry which is preliminary data.</text>
</comment>
<dbReference type="EMBL" id="JABBWG010000034">
    <property type="protein sequence ID" value="KAG1809387.1"/>
    <property type="molecule type" value="Genomic_DNA"/>
</dbReference>
<dbReference type="GeneID" id="64627307"/>
<evidence type="ECO:0000313" key="3">
    <source>
        <dbReference type="Proteomes" id="UP000807769"/>
    </source>
</evidence>
<reference evidence="2" key="1">
    <citation type="journal article" date="2020" name="New Phytol.">
        <title>Comparative genomics reveals dynamic genome evolution in host specialist ectomycorrhizal fungi.</title>
        <authorList>
            <person name="Lofgren L.A."/>
            <person name="Nguyen N.H."/>
            <person name="Vilgalys R."/>
            <person name="Ruytinx J."/>
            <person name="Liao H.L."/>
            <person name="Branco S."/>
            <person name="Kuo A."/>
            <person name="LaButti K."/>
            <person name="Lipzen A."/>
            <person name="Andreopoulos W."/>
            <person name="Pangilinan J."/>
            <person name="Riley R."/>
            <person name="Hundley H."/>
            <person name="Na H."/>
            <person name="Barry K."/>
            <person name="Grigoriev I.V."/>
            <person name="Stajich J.E."/>
            <person name="Kennedy P.G."/>
        </authorList>
    </citation>
    <scope>NUCLEOTIDE SEQUENCE</scope>
    <source>
        <strain evidence="2">MN1</strain>
    </source>
</reference>
<dbReference type="OrthoDB" id="2654319at2759"/>
<dbReference type="AlphaFoldDB" id="A0A9P7E241"/>
<feature type="region of interest" description="Disordered" evidence="1">
    <location>
        <begin position="1"/>
        <end position="21"/>
    </location>
</feature>
<dbReference type="Proteomes" id="UP000807769">
    <property type="component" value="Unassembled WGS sequence"/>
</dbReference>
<accession>A0A9P7E241</accession>
<evidence type="ECO:0000256" key="1">
    <source>
        <dbReference type="SAM" id="MobiDB-lite"/>
    </source>
</evidence>
<gene>
    <name evidence="2" type="ORF">BJ212DRAFT_1302608</name>
</gene>
<evidence type="ECO:0000313" key="2">
    <source>
        <dbReference type="EMBL" id="KAG1809387.1"/>
    </source>
</evidence>
<name>A0A9P7E241_9AGAM</name>
<sequence>MNDLDLSLPSRAYPSPSSSSSTYRRAGIFLAVYPLRNLICFIRSDLSRPCGINSSSIARGGNTAPILPNQSSFSDVTYFESRSVTPVKRNSSSSQILEPVDYAQMRRFPQLVIVRVLPSLQCDVRSLSTNQGPLHQSFKDQRKCRPYNNQPLCTPEIDVSHAVTPQSLLGLNFTQGFSEQNRNNSNIHRGVFFEIRHGQASH</sequence>
<dbReference type="RefSeq" id="XP_041189213.1">
    <property type="nucleotide sequence ID" value="XM_041333290.1"/>
</dbReference>
<keyword evidence="3" id="KW-1185">Reference proteome</keyword>
<organism evidence="2 3">
    <name type="scientific">Suillus subaureus</name>
    <dbReference type="NCBI Taxonomy" id="48587"/>
    <lineage>
        <taxon>Eukaryota</taxon>
        <taxon>Fungi</taxon>
        <taxon>Dikarya</taxon>
        <taxon>Basidiomycota</taxon>
        <taxon>Agaricomycotina</taxon>
        <taxon>Agaricomycetes</taxon>
        <taxon>Agaricomycetidae</taxon>
        <taxon>Boletales</taxon>
        <taxon>Suillineae</taxon>
        <taxon>Suillaceae</taxon>
        <taxon>Suillus</taxon>
    </lineage>
</organism>
<proteinExistence type="predicted"/>